<evidence type="ECO:0000313" key="2">
    <source>
        <dbReference type="Proteomes" id="UP000214646"/>
    </source>
</evidence>
<reference evidence="2" key="1">
    <citation type="submission" date="2017-06" db="EMBL/GenBank/DDBJ databases">
        <title>Genome analysis of Fimbriiglobus ruber SP5, the first member of the order Planctomycetales with confirmed chitinolytic capability.</title>
        <authorList>
            <person name="Ravin N.V."/>
            <person name="Rakitin A.L."/>
            <person name="Ivanova A.A."/>
            <person name="Beletsky A.V."/>
            <person name="Kulichevskaya I.S."/>
            <person name="Mardanov A.V."/>
            <person name="Dedysh S.N."/>
        </authorList>
    </citation>
    <scope>NUCLEOTIDE SEQUENCE [LARGE SCALE GENOMIC DNA]</scope>
    <source>
        <strain evidence="2">SP5</strain>
    </source>
</reference>
<organism evidence="1 2">
    <name type="scientific">Fimbriiglobus ruber</name>
    <dbReference type="NCBI Taxonomy" id="1908690"/>
    <lineage>
        <taxon>Bacteria</taxon>
        <taxon>Pseudomonadati</taxon>
        <taxon>Planctomycetota</taxon>
        <taxon>Planctomycetia</taxon>
        <taxon>Gemmatales</taxon>
        <taxon>Gemmataceae</taxon>
        <taxon>Fimbriiglobus</taxon>
    </lineage>
</organism>
<comment type="caution">
    <text evidence="1">The sequence shown here is derived from an EMBL/GenBank/DDBJ whole genome shotgun (WGS) entry which is preliminary data.</text>
</comment>
<accession>A0A225DFJ0</accession>
<sequence>MLFVFSFPMMITNGRGKGLSIFAHTLGRVVYHLLRTKKVFDVDRFVRG</sequence>
<name>A0A225DFJ0_9BACT</name>
<dbReference type="RefSeq" id="WP_161967850.1">
    <property type="nucleotide sequence ID" value="NZ_NIDE01000014.1"/>
</dbReference>
<dbReference type="Proteomes" id="UP000214646">
    <property type="component" value="Unassembled WGS sequence"/>
</dbReference>
<gene>
    <name evidence="1" type="ORF">FRUB_07534</name>
</gene>
<proteinExistence type="predicted"/>
<dbReference type="AlphaFoldDB" id="A0A225DFJ0"/>
<keyword evidence="2" id="KW-1185">Reference proteome</keyword>
<evidence type="ECO:0000313" key="1">
    <source>
        <dbReference type="EMBL" id="OWK38414.1"/>
    </source>
</evidence>
<dbReference type="EMBL" id="NIDE01000014">
    <property type="protein sequence ID" value="OWK38414.1"/>
    <property type="molecule type" value="Genomic_DNA"/>
</dbReference>
<protein>
    <submittedName>
        <fullName evidence="1">Mobile element protein</fullName>
    </submittedName>
</protein>